<accession>A0A8K0RFR6</accession>
<reference evidence="1" key="1">
    <citation type="journal article" date="2021" name="Nat. Commun.">
        <title>Genetic determinants of endophytism in the Arabidopsis root mycobiome.</title>
        <authorList>
            <person name="Mesny F."/>
            <person name="Miyauchi S."/>
            <person name="Thiergart T."/>
            <person name="Pickel B."/>
            <person name="Atanasova L."/>
            <person name="Karlsson M."/>
            <person name="Huettel B."/>
            <person name="Barry K.W."/>
            <person name="Haridas S."/>
            <person name="Chen C."/>
            <person name="Bauer D."/>
            <person name="Andreopoulos W."/>
            <person name="Pangilinan J."/>
            <person name="LaButti K."/>
            <person name="Riley R."/>
            <person name="Lipzen A."/>
            <person name="Clum A."/>
            <person name="Drula E."/>
            <person name="Henrissat B."/>
            <person name="Kohler A."/>
            <person name="Grigoriev I.V."/>
            <person name="Martin F.M."/>
            <person name="Hacquard S."/>
        </authorList>
    </citation>
    <scope>NUCLEOTIDE SEQUENCE</scope>
    <source>
        <strain evidence="1">MPI-SDFR-AT-0120</strain>
    </source>
</reference>
<protein>
    <submittedName>
        <fullName evidence="1">Uncharacterized protein</fullName>
    </submittedName>
</protein>
<proteinExistence type="predicted"/>
<name>A0A8K0RFR6_9PLEO</name>
<evidence type="ECO:0000313" key="1">
    <source>
        <dbReference type="EMBL" id="KAH7093690.1"/>
    </source>
</evidence>
<gene>
    <name evidence="1" type="ORF">FB567DRAFT_610255</name>
</gene>
<dbReference type="AlphaFoldDB" id="A0A8K0RFR6"/>
<keyword evidence="2" id="KW-1185">Reference proteome</keyword>
<comment type="caution">
    <text evidence="1">The sequence shown here is derived from an EMBL/GenBank/DDBJ whole genome shotgun (WGS) entry which is preliminary data.</text>
</comment>
<evidence type="ECO:0000313" key="2">
    <source>
        <dbReference type="Proteomes" id="UP000813461"/>
    </source>
</evidence>
<dbReference type="Proteomes" id="UP000813461">
    <property type="component" value="Unassembled WGS sequence"/>
</dbReference>
<dbReference type="OrthoDB" id="2896980at2759"/>
<organism evidence="1 2">
    <name type="scientific">Paraphoma chrysanthemicola</name>
    <dbReference type="NCBI Taxonomy" id="798071"/>
    <lineage>
        <taxon>Eukaryota</taxon>
        <taxon>Fungi</taxon>
        <taxon>Dikarya</taxon>
        <taxon>Ascomycota</taxon>
        <taxon>Pezizomycotina</taxon>
        <taxon>Dothideomycetes</taxon>
        <taxon>Pleosporomycetidae</taxon>
        <taxon>Pleosporales</taxon>
        <taxon>Pleosporineae</taxon>
        <taxon>Phaeosphaeriaceae</taxon>
        <taxon>Paraphoma</taxon>
    </lineage>
</organism>
<sequence length="268" mass="30121">MARNILQCFSEEHPHYPLTLALTKAVERYKAKASSEHTEQQVPPKVLVYQQPSHWTDAADALLQLGAAKTLKDITLSDEEDPKGHLIMEQDVFRVASLYLTFPLTFAVNTKYKTKITPATEDKTDKCRVDDSFNINAGTDQKRMIMIIEFKRMGLLKVRAFEAASVAQGGQAAKLAAMNKTKQFKSSVKEGTNAWWFTKQATAYSVKSNCKFVALCDYDSLVLLWFDNGLESAKITIGDRKDFRKLLLGFLDKACEYAGLEQEVMASN</sequence>
<dbReference type="EMBL" id="JAGMVJ010000002">
    <property type="protein sequence ID" value="KAH7093690.1"/>
    <property type="molecule type" value="Genomic_DNA"/>
</dbReference>